<name>A0A3P9BC79_9CICH</name>
<dbReference type="InterPro" id="IPR013783">
    <property type="entry name" value="Ig-like_fold"/>
</dbReference>
<feature type="signal peptide" evidence="9">
    <location>
        <begin position="1"/>
        <end position="24"/>
    </location>
</feature>
<dbReference type="PROSITE" id="PS50835">
    <property type="entry name" value="IG_LIKE"/>
    <property type="match status" value="2"/>
</dbReference>
<keyword evidence="8" id="KW-1133">Transmembrane helix</keyword>
<comment type="subcellular location">
    <subcellularLocation>
        <location evidence="1">Cell membrane</location>
    </subcellularLocation>
</comment>
<keyword evidence="3 9" id="KW-0732">Signal</keyword>
<evidence type="ECO:0000313" key="11">
    <source>
        <dbReference type="Ensembl" id="ENSMZEP00005007502.1"/>
    </source>
</evidence>
<reference evidence="11 12" key="1">
    <citation type="journal article" date="2014" name="Nature">
        <title>The genomic substrate for adaptive radiation in African cichlid fish.</title>
        <authorList>
            <person name="Brawand D."/>
            <person name="Wagner C.E."/>
            <person name="Li Y.I."/>
            <person name="Malinsky M."/>
            <person name="Keller I."/>
            <person name="Fan S."/>
            <person name="Simakov O."/>
            <person name="Ng A.Y."/>
            <person name="Lim Z.W."/>
            <person name="Bezault E."/>
            <person name="Turner-Maier J."/>
            <person name="Johnson J."/>
            <person name="Alcazar R."/>
            <person name="Noh H.J."/>
            <person name="Russell P."/>
            <person name="Aken B."/>
            <person name="Alfoldi J."/>
            <person name="Amemiya C."/>
            <person name="Azzouzi N."/>
            <person name="Baroiller J.F."/>
            <person name="Barloy-Hubler F."/>
            <person name="Berlin A."/>
            <person name="Bloomquist R."/>
            <person name="Carleton K.L."/>
            <person name="Conte M.A."/>
            <person name="D'Cotta H."/>
            <person name="Eshel O."/>
            <person name="Gaffney L."/>
            <person name="Galibert F."/>
            <person name="Gante H.F."/>
            <person name="Gnerre S."/>
            <person name="Greuter L."/>
            <person name="Guyon R."/>
            <person name="Haddad N.S."/>
            <person name="Haerty W."/>
            <person name="Harris R.M."/>
            <person name="Hofmann H.A."/>
            <person name="Hourlier T."/>
            <person name="Hulata G."/>
            <person name="Jaffe D.B."/>
            <person name="Lara M."/>
            <person name="Lee A.P."/>
            <person name="MacCallum I."/>
            <person name="Mwaiko S."/>
            <person name="Nikaido M."/>
            <person name="Nishihara H."/>
            <person name="Ozouf-Costaz C."/>
            <person name="Penman D.J."/>
            <person name="Przybylski D."/>
            <person name="Rakotomanga M."/>
            <person name="Renn S.C.P."/>
            <person name="Ribeiro F.J."/>
            <person name="Ron M."/>
            <person name="Salzburger W."/>
            <person name="Sanchez-Pulido L."/>
            <person name="Santos M.E."/>
            <person name="Searle S."/>
            <person name="Sharpe T."/>
            <person name="Swofford R."/>
            <person name="Tan F.J."/>
            <person name="Williams L."/>
            <person name="Young S."/>
            <person name="Yin S."/>
            <person name="Okada N."/>
            <person name="Kocher T.D."/>
            <person name="Miska E.A."/>
            <person name="Lander E.S."/>
            <person name="Venkatesh B."/>
            <person name="Fernald R.D."/>
            <person name="Meyer A."/>
            <person name="Ponting C.P."/>
            <person name="Streelman J.T."/>
            <person name="Lindblad-Toh K."/>
            <person name="Seehausen O."/>
            <person name="Di Palma F."/>
        </authorList>
    </citation>
    <scope>NUCLEOTIDE SEQUENCE</scope>
</reference>
<dbReference type="GO" id="GO:0002376">
    <property type="term" value="P:immune system process"/>
    <property type="evidence" value="ECO:0007669"/>
    <property type="project" value="UniProtKB-KW"/>
</dbReference>
<dbReference type="PANTHER" id="PTHR19433:SF127">
    <property type="entry name" value="NITR9"/>
    <property type="match status" value="1"/>
</dbReference>
<dbReference type="SMART" id="SM00406">
    <property type="entry name" value="IGv"/>
    <property type="match status" value="2"/>
</dbReference>
<dbReference type="SUPFAM" id="SSF48726">
    <property type="entry name" value="Immunoglobulin"/>
    <property type="match status" value="2"/>
</dbReference>
<dbReference type="GO" id="GO:0009617">
    <property type="term" value="P:response to bacterium"/>
    <property type="evidence" value="ECO:0007669"/>
    <property type="project" value="TreeGrafter"/>
</dbReference>
<evidence type="ECO:0000256" key="1">
    <source>
        <dbReference type="ARBA" id="ARBA00004236"/>
    </source>
</evidence>
<evidence type="ECO:0000256" key="9">
    <source>
        <dbReference type="SAM" id="SignalP"/>
    </source>
</evidence>
<dbReference type="STRING" id="106582.ENSMZEP00005007502"/>
<feature type="transmembrane region" description="Helical" evidence="8">
    <location>
        <begin position="258"/>
        <end position="280"/>
    </location>
</feature>
<evidence type="ECO:0000256" key="8">
    <source>
        <dbReference type="SAM" id="Phobius"/>
    </source>
</evidence>
<keyword evidence="2" id="KW-1003">Cell membrane</keyword>
<dbReference type="InterPro" id="IPR036179">
    <property type="entry name" value="Ig-like_dom_sf"/>
</dbReference>
<sequence length="347" mass="39178">MTPPKFVFYVTCLILGNLVQLTHQNFSVTHKQERRFVSAIVGEHLILQCFYEASDATRFYWYKQSLGQKPKLFSTQYLFKANGTFHDEFENNPRFTLDTEIGKNHLYITNLQKSDSGSYYCARWVSSVLEFAEGTTVSVNGSGLNIKALVQQSASETIQPGGSVTLNCTVHTGTCDEDHSVYWFKDSGDFYPGLLYTHGGRNDQCEKNEQTYNCTYNLPVKSINVSHAGTYYCAVASCGHILFGSGTKLDFEDNRASFWTFWSGAFAFTSILSVLLAFLLCMSNNCGCESSEPQAIPSRADAKGFQTEKLIFAASTVNLHNRSKIQRDQTWSECAYYSVQLQWYKQQ</sequence>
<dbReference type="Pfam" id="PF07686">
    <property type="entry name" value="V-set"/>
    <property type="match status" value="2"/>
</dbReference>
<evidence type="ECO:0000256" key="5">
    <source>
        <dbReference type="ARBA" id="ARBA00023136"/>
    </source>
</evidence>
<dbReference type="GO" id="GO:0005886">
    <property type="term" value="C:plasma membrane"/>
    <property type="evidence" value="ECO:0007669"/>
    <property type="project" value="UniProtKB-SubCell"/>
</dbReference>
<dbReference type="Proteomes" id="UP000265160">
    <property type="component" value="LG3"/>
</dbReference>
<dbReference type="AlphaFoldDB" id="A0A3P9BC79"/>
<organism evidence="11 12">
    <name type="scientific">Maylandia zebra</name>
    <name type="common">zebra mbuna</name>
    <dbReference type="NCBI Taxonomy" id="106582"/>
    <lineage>
        <taxon>Eukaryota</taxon>
        <taxon>Metazoa</taxon>
        <taxon>Chordata</taxon>
        <taxon>Craniata</taxon>
        <taxon>Vertebrata</taxon>
        <taxon>Euteleostomi</taxon>
        <taxon>Actinopterygii</taxon>
        <taxon>Neopterygii</taxon>
        <taxon>Teleostei</taxon>
        <taxon>Neoteleostei</taxon>
        <taxon>Acanthomorphata</taxon>
        <taxon>Ovalentaria</taxon>
        <taxon>Cichlomorphae</taxon>
        <taxon>Cichliformes</taxon>
        <taxon>Cichlidae</taxon>
        <taxon>African cichlids</taxon>
        <taxon>Pseudocrenilabrinae</taxon>
        <taxon>Haplochromini</taxon>
        <taxon>Maylandia</taxon>
        <taxon>Maylandia zebra complex</taxon>
    </lineage>
</organism>
<evidence type="ECO:0000256" key="4">
    <source>
        <dbReference type="ARBA" id="ARBA00022859"/>
    </source>
</evidence>
<dbReference type="Gene3D" id="2.60.40.10">
    <property type="entry name" value="Immunoglobulins"/>
    <property type="match status" value="2"/>
</dbReference>
<keyword evidence="12" id="KW-1185">Reference proteome</keyword>
<evidence type="ECO:0000256" key="7">
    <source>
        <dbReference type="ARBA" id="ARBA00023180"/>
    </source>
</evidence>
<proteinExistence type="predicted"/>
<evidence type="ECO:0000259" key="10">
    <source>
        <dbReference type="PROSITE" id="PS50835"/>
    </source>
</evidence>
<evidence type="ECO:0000256" key="2">
    <source>
        <dbReference type="ARBA" id="ARBA00022475"/>
    </source>
</evidence>
<reference evidence="11" key="2">
    <citation type="submission" date="2025-08" db="UniProtKB">
        <authorList>
            <consortium name="Ensembl"/>
        </authorList>
    </citation>
    <scope>IDENTIFICATION</scope>
</reference>
<feature type="domain" description="Ig-like" evidence="10">
    <location>
        <begin position="147"/>
        <end position="235"/>
    </location>
</feature>
<evidence type="ECO:0000256" key="3">
    <source>
        <dbReference type="ARBA" id="ARBA00022729"/>
    </source>
</evidence>
<protein>
    <submittedName>
        <fullName evidence="11">Immunoglobulin kappa light chain-like</fullName>
    </submittedName>
</protein>
<reference evidence="11" key="3">
    <citation type="submission" date="2025-09" db="UniProtKB">
        <authorList>
            <consortium name="Ensembl"/>
        </authorList>
    </citation>
    <scope>IDENTIFICATION</scope>
</reference>
<dbReference type="InterPro" id="IPR003599">
    <property type="entry name" value="Ig_sub"/>
</dbReference>
<keyword evidence="5 8" id="KW-0472">Membrane</keyword>
<dbReference type="InterPro" id="IPR052051">
    <property type="entry name" value="TCR_complex_component"/>
</dbReference>
<keyword evidence="7" id="KW-0325">Glycoprotein</keyword>
<dbReference type="PANTHER" id="PTHR19433">
    <property type="entry name" value="T-CELL RECEPTOR ALPHA CHAIN V REGION-RELATED"/>
    <property type="match status" value="1"/>
</dbReference>
<dbReference type="InterPro" id="IPR013106">
    <property type="entry name" value="Ig_V-set"/>
</dbReference>
<evidence type="ECO:0000313" key="12">
    <source>
        <dbReference type="Proteomes" id="UP000265160"/>
    </source>
</evidence>
<keyword evidence="4" id="KW-0391">Immunity</keyword>
<feature type="chain" id="PRO_5018084060" evidence="9">
    <location>
        <begin position="25"/>
        <end position="347"/>
    </location>
</feature>
<dbReference type="GeneTree" id="ENSGT00950000182968"/>
<evidence type="ECO:0000256" key="6">
    <source>
        <dbReference type="ARBA" id="ARBA00023157"/>
    </source>
</evidence>
<dbReference type="SMART" id="SM00409">
    <property type="entry name" value="IG"/>
    <property type="match status" value="2"/>
</dbReference>
<dbReference type="InterPro" id="IPR007110">
    <property type="entry name" value="Ig-like_dom"/>
</dbReference>
<dbReference type="Ensembl" id="ENSMZET00005007818.1">
    <property type="protein sequence ID" value="ENSMZEP00005007502.1"/>
    <property type="gene ID" value="ENSMZEG00005005712.1"/>
</dbReference>
<accession>A0A3P9BC79</accession>
<keyword evidence="8" id="KW-0812">Transmembrane</keyword>
<feature type="domain" description="Ig-like" evidence="10">
    <location>
        <begin position="4"/>
        <end position="121"/>
    </location>
</feature>
<keyword evidence="6" id="KW-1015">Disulfide bond</keyword>
<dbReference type="CDD" id="cd00099">
    <property type="entry name" value="IgV"/>
    <property type="match status" value="1"/>
</dbReference>